<feature type="compositionally biased region" description="Basic residues" evidence="1">
    <location>
        <begin position="66"/>
        <end position="80"/>
    </location>
</feature>
<evidence type="ECO:0000256" key="1">
    <source>
        <dbReference type="SAM" id="MobiDB-lite"/>
    </source>
</evidence>
<feature type="non-terminal residue" evidence="2">
    <location>
        <position position="372"/>
    </location>
</feature>
<name>A0A6J4QBC5_9ACTN</name>
<gene>
    <name evidence="2" type="ORF">AVDCRST_MAG22-3841</name>
</gene>
<feature type="compositionally biased region" description="Basic residues" evidence="1">
    <location>
        <begin position="234"/>
        <end position="246"/>
    </location>
</feature>
<feature type="compositionally biased region" description="Basic residues" evidence="1">
    <location>
        <begin position="280"/>
        <end position="297"/>
    </location>
</feature>
<feature type="compositionally biased region" description="Low complexity" evidence="1">
    <location>
        <begin position="172"/>
        <end position="181"/>
    </location>
</feature>
<feature type="compositionally biased region" description="Basic residues" evidence="1">
    <location>
        <begin position="160"/>
        <end position="170"/>
    </location>
</feature>
<feature type="non-terminal residue" evidence="2">
    <location>
        <position position="1"/>
    </location>
</feature>
<accession>A0A6J4QBC5</accession>
<feature type="compositionally biased region" description="Low complexity" evidence="1">
    <location>
        <begin position="341"/>
        <end position="350"/>
    </location>
</feature>
<proteinExistence type="predicted"/>
<reference evidence="2" key="1">
    <citation type="submission" date="2020-02" db="EMBL/GenBank/DDBJ databases">
        <authorList>
            <person name="Meier V. D."/>
        </authorList>
    </citation>
    <scope>NUCLEOTIDE SEQUENCE</scope>
    <source>
        <strain evidence="2">AVDCRST_MAG22</strain>
    </source>
</reference>
<dbReference type="AlphaFoldDB" id="A0A6J4QBC5"/>
<feature type="region of interest" description="Disordered" evidence="1">
    <location>
        <begin position="234"/>
        <end position="372"/>
    </location>
</feature>
<feature type="compositionally biased region" description="Basic residues" evidence="1">
    <location>
        <begin position="18"/>
        <end position="32"/>
    </location>
</feature>
<sequence>EDESPRPQPTHGASTPGARRRPRRDLRRRRGRGTGLPGGVVPRARGLRRPRHDRAGTRVPGDAPRLLRKRVARAARRGPRGRLGGTNPGRPLQRRGAPLRSRAGTAADVRAGGGRRRRAAPWGLGRGPGSGRRRAGPPRRRRRARLGCEDVLLGLDGPRPRGRPRARGGRRAGPAAGRLRGPLGGRKGGYYLVPRARDALLGEPPGSLCRGAGAGGTGASGRALARALLLQGRRPHGRHLGRHRGPRGGLGPRRARRQVREPGAGRPRLARGRQAADRAGHHRPLAGVRRRPCRRRPGGLALRVLDPASGGRRVRLPGRPGRGLKSRRLSPFRHRRPPRPGEAGPGALSPAAPPGAGPRAPGQRSHRRTAPV</sequence>
<evidence type="ECO:0000313" key="2">
    <source>
        <dbReference type="EMBL" id="CAA9438172.1"/>
    </source>
</evidence>
<feature type="compositionally biased region" description="Basic residues" evidence="1">
    <location>
        <begin position="131"/>
        <end position="145"/>
    </location>
</feature>
<dbReference type="EMBL" id="CADCUV010000186">
    <property type="protein sequence ID" value="CAA9438172.1"/>
    <property type="molecule type" value="Genomic_DNA"/>
</dbReference>
<protein>
    <submittedName>
        <fullName evidence="2">Acyl-CoA dehydrogenase/oxidase domain protein</fullName>
    </submittedName>
</protein>
<feature type="region of interest" description="Disordered" evidence="1">
    <location>
        <begin position="1"/>
        <end position="186"/>
    </location>
</feature>
<organism evidence="2">
    <name type="scientific">uncultured Rubrobacteraceae bacterium</name>
    <dbReference type="NCBI Taxonomy" id="349277"/>
    <lineage>
        <taxon>Bacteria</taxon>
        <taxon>Bacillati</taxon>
        <taxon>Actinomycetota</taxon>
        <taxon>Rubrobacteria</taxon>
        <taxon>Rubrobacterales</taxon>
        <taxon>Rubrobacteraceae</taxon>
        <taxon>environmental samples</taxon>
    </lineage>
</organism>
<feature type="compositionally biased region" description="Basic residues" evidence="1">
    <location>
        <begin position="312"/>
        <end position="338"/>
    </location>
</feature>